<reference evidence="1 2" key="1">
    <citation type="journal article" date="2019" name="Sci. Rep.">
        <title>Orb-weaving spider Araneus ventricosus genome elucidates the spidroin gene catalogue.</title>
        <authorList>
            <person name="Kono N."/>
            <person name="Nakamura H."/>
            <person name="Ohtoshi R."/>
            <person name="Moran D.A.P."/>
            <person name="Shinohara A."/>
            <person name="Yoshida Y."/>
            <person name="Fujiwara M."/>
            <person name="Mori M."/>
            <person name="Tomita M."/>
            <person name="Arakawa K."/>
        </authorList>
    </citation>
    <scope>NUCLEOTIDE SEQUENCE [LARGE SCALE GENOMIC DNA]</scope>
</reference>
<dbReference type="EMBL" id="BGPR01051617">
    <property type="protein sequence ID" value="GBO28543.1"/>
    <property type="molecule type" value="Genomic_DNA"/>
</dbReference>
<comment type="caution">
    <text evidence="1">The sequence shown here is derived from an EMBL/GenBank/DDBJ whole genome shotgun (WGS) entry which is preliminary data.</text>
</comment>
<protein>
    <submittedName>
        <fullName evidence="1">Uncharacterized protein</fullName>
    </submittedName>
</protein>
<evidence type="ECO:0000313" key="1">
    <source>
        <dbReference type="EMBL" id="GBO28543.1"/>
    </source>
</evidence>
<dbReference type="Proteomes" id="UP000499080">
    <property type="component" value="Unassembled WGS sequence"/>
</dbReference>
<proteinExistence type="predicted"/>
<organism evidence="1 2">
    <name type="scientific">Araneus ventricosus</name>
    <name type="common">Orbweaver spider</name>
    <name type="synonym">Epeira ventricosa</name>
    <dbReference type="NCBI Taxonomy" id="182803"/>
    <lineage>
        <taxon>Eukaryota</taxon>
        <taxon>Metazoa</taxon>
        <taxon>Ecdysozoa</taxon>
        <taxon>Arthropoda</taxon>
        <taxon>Chelicerata</taxon>
        <taxon>Arachnida</taxon>
        <taxon>Araneae</taxon>
        <taxon>Araneomorphae</taxon>
        <taxon>Entelegynae</taxon>
        <taxon>Araneoidea</taxon>
        <taxon>Araneidae</taxon>
        <taxon>Araneus</taxon>
    </lineage>
</organism>
<keyword evidence="2" id="KW-1185">Reference proteome</keyword>
<sequence length="164" mass="18621">MRSTYGDLATPDVGVGDMAMYTLWSNLTNNGFSDYVLEVDVQRYKGIPRLEACSARLWNYKDSFDVPYLNTSFIDPEIIDGKFIFRFNRIHVTGQRTPSIYNDSMIYVHLIMKVSALPVNKESTRLTPTVRVGTQGKPEHDVKVPGLEIKKKVGLSEIFISCFC</sequence>
<evidence type="ECO:0000313" key="2">
    <source>
        <dbReference type="Proteomes" id="UP000499080"/>
    </source>
</evidence>
<accession>A0A4Y2VT18</accession>
<gene>
    <name evidence="1" type="ORF">AVEN_275097_1</name>
</gene>
<dbReference type="AlphaFoldDB" id="A0A4Y2VT18"/>
<name>A0A4Y2VT18_ARAVE</name>